<reference evidence="1" key="2">
    <citation type="journal article" date="2023" name="Int. J. Mol. Sci.">
        <title>De Novo Assembly and Annotation of 11 Diverse Shrub Willow (Salix) Genomes Reveals Novel Gene Organization in Sex-Linked Regions.</title>
        <authorList>
            <person name="Hyden B."/>
            <person name="Feng K."/>
            <person name="Yates T.B."/>
            <person name="Jawdy S."/>
            <person name="Cereghino C."/>
            <person name="Smart L.B."/>
            <person name="Muchero W."/>
        </authorList>
    </citation>
    <scope>NUCLEOTIDE SEQUENCE</scope>
    <source>
        <tissue evidence="1">Shoot tip</tissue>
    </source>
</reference>
<protein>
    <recommendedName>
        <fullName evidence="3">Secreted protein</fullName>
    </recommendedName>
</protein>
<sequence length="82" mass="9835">MYVLACDWITRNMLPYLRLLFSCIFVGQNQCLLQLLTHMHKRTYFFLAFFIRYKCAWVAGHPAKTMFEKSYIDDAREIDGCR</sequence>
<organism evidence="1 2">
    <name type="scientific">Salix suchowensis</name>
    <dbReference type="NCBI Taxonomy" id="1278906"/>
    <lineage>
        <taxon>Eukaryota</taxon>
        <taxon>Viridiplantae</taxon>
        <taxon>Streptophyta</taxon>
        <taxon>Embryophyta</taxon>
        <taxon>Tracheophyta</taxon>
        <taxon>Spermatophyta</taxon>
        <taxon>Magnoliopsida</taxon>
        <taxon>eudicotyledons</taxon>
        <taxon>Gunneridae</taxon>
        <taxon>Pentapetalae</taxon>
        <taxon>rosids</taxon>
        <taxon>fabids</taxon>
        <taxon>Malpighiales</taxon>
        <taxon>Salicaceae</taxon>
        <taxon>Saliceae</taxon>
        <taxon>Salix</taxon>
    </lineage>
</organism>
<gene>
    <name evidence="1" type="ORF">OIU77_019827</name>
</gene>
<evidence type="ECO:0008006" key="3">
    <source>
        <dbReference type="Google" id="ProtNLM"/>
    </source>
</evidence>
<evidence type="ECO:0000313" key="1">
    <source>
        <dbReference type="EMBL" id="KAJ6399155.1"/>
    </source>
</evidence>
<evidence type="ECO:0000313" key="2">
    <source>
        <dbReference type="Proteomes" id="UP001141253"/>
    </source>
</evidence>
<comment type="caution">
    <text evidence="1">The sequence shown here is derived from an EMBL/GenBank/DDBJ whole genome shotgun (WGS) entry which is preliminary data.</text>
</comment>
<dbReference type="Proteomes" id="UP001141253">
    <property type="component" value="Chromosome 5"/>
</dbReference>
<dbReference type="EMBL" id="JAPFFI010000003">
    <property type="protein sequence ID" value="KAJ6399155.1"/>
    <property type="molecule type" value="Genomic_DNA"/>
</dbReference>
<accession>A0ABQ9CHJ2</accession>
<name>A0ABQ9CHJ2_9ROSI</name>
<reference evidence="1" key="1">
    <citation type="submission" date="2022-10" db="EMBL/GenBank/DDBJ databases">
        <authorList>
            <person name="Hyden B.L."/>
            <person name="Feng K."/>
            <person name="Yates T."/>
            <person name="Jawdy S."/>
            <person name="Smart L.B."/>
            <person name="Muchero W."/>
        </authorList>
    </citation>
    <scope>NUCLEOTIDE SEQUENCE</scope>
    <source>
        <tissue evidence="1">Shoot tip</tissue>
    </source>
</reference>
<proteinExistence type="predicted"/>
<keyword evidence="2" id="KW-1185">Reference proteome</keyword>